<dbReference type="SUPFAM" id="SSF140576">
    <property type="entry name" value="HIV integrase-binding domain"/>
    <property type="match status" value="1"/>
</dbReference>
<reference evidence="4" key="3">
    <citation type="submission" date="2015-06" db="UniProtKB">
        <authorList>
            <consortium name="EnsemblMetazoa"/>
        </authorList>
    </citation>
    <scope>IDENTIFICATION</scope>
</reference>
<feature type="compositionally biased region" description="Basic and acidic residues" evidence="1">
    <location>
        <begin position="21"/>
        <end position="59"/>
    </location>
</feature>
<feature type="compositionally biased region" description="Acidic residues" evidence="1">
    <location>
        <begin position="642"/>
        <end position="668"/>
    </location>
</feature>
<evidence type="ECO:0000313" key="3">
    <source>
        <dbReference type="EMBL" id="ELU03405.1"/>
    </source>
</evidence>
<evidence type="ECO:0000313" key="5">
    <source>
        <dbReference type="Proteomes" id="UP000014760"/>
    </source>
</evidence>
<dbReference type="InterPro" id="IPR035441">
    <property type="entry name" value="TFIIS/LEDGF_dom_sf"/>
</dbReference>
<dbReference type="STRING" id="283909.R7UAM6"/>
<reference evidence="3 5" key="2">
    <citation type="journal article" date="2013" name="Nature">
        <title>Insights into bilaterian evolution from three spiralian genomes.</title>
        <authorList>
            <person name="Simakov O."/>
            <person name="Marletaz F."/>
            <person name="Cho S.J."/>
            <person name="Edsinger-Gonzales E."/>
            <person name="Havlak P."/>
            <person name="Hellsten U."/>
            <person name="Kuo D.H."/>
            <person name="Larsson T."/>
            <person name="Lv J."/>
            <person name="Arendt D."/>
            <person name="Savage R."/>
            <person name="Osoegawa K."/>
            <person name="de Jong P."/>
            <person name="Grimwood J."/>
            <person name="Chapman J.A."/>
            <person name="Shapiro H."/>
            <person name="Aerts A."/>
            <person name="Otillar R.P."/>
            <person name="Terry A.Y."/>
            <person name="Boore J.L."/>
            <person name="Grigoriev I.V."/>
            <person name="Lindberg D.R."/>
            <person name="Seaver E.C."/>
            <person name="Weisblat D.A."/>
            <person name="Putnam N.H."/>
            <person name="Rokhsar D.S."/>
        </authorList>
    </citation>
    <scope>NUCLEOTIDE SEQUENCE</scope>
    <source>
        <strain evidence="3 5">I ESC-2004</strain>
    </source>
</reference>
<dbReference type="InterPro" id="IPR021567">
    <property type="entry name" value="LEDGF_IBD"/>
</dbReference>
<feature type="compositionally biased region" description="Basic and acidic residues" evidence="1">
    <location>
        <begin position="67"/>
        <end position="83"/>
    </location>
</feature>
<dbReference type="OMA" id="AERETIH"/>
<accession>R7UAM6</accession>
<evidence type="ECO:0000313" key="4">
    <source>
        <dbReference type="EnsemblMetazoa" id="CapteP188954"/>
    </source>
</evidence>
<feature type="compositionally biased region" description="Polar residues" evidence="1">
    <location>
        <begin position="99"/>
        <end position="112"/>
    </location>
</feature>
<feature type="compositionally biased region" description="Polar residues" evidence="1">
    <location>
        <begin position="1"/>
        <end position="20"/>
    </location>
</feature>
<feature type="region of interest" description="Disordered" evidence="1">
    <location>
        <begin position="157"/>
        <end position="178"/>
    </location>
</feature>
<feature type="compositionally biased region" description="Basic and acidic residues" evidence="1">
    <location>
        <begin position="242"/>
        <end position="276"/>
    </location>
</feature>
<evidence type="ECO:0000256" key="1">
    <source>
        <dbReference type="SAM" id="MobiDB-lite"/>
    </source>
</evidence>
<dbReference type="AlphaFoldDB" id="R7UAM6"/>
<dbReference type="EMBL" id="KB303198">
    <property type="protein sequence ID" value="ELU03405.1"/>
    <property type="molecule type" value="Genomic_DNA"/>
</dbReference>
<dbReference type="HOGENOM" id="CLU_411179_0_0_1"/>
<sequence>MGNLSPLRNRSPRLNFSVNLSEHKTEKEQKKSRGEKTESEKEEKQNLEKGGKEAGEHEKLKIRRTRNKEMDENKLEKGGRSADENSGSQEVKRRRLLRSGSNSQEIADSQQLKRGRSEKRKEKDIAEEEILVKRKAVEIQGSPQTLCDVEKTIRYTSPEKDRGSQGKSLRSKVESCGFERKETEKIETEIFSRLEDERRTLRRGRSTAKVKVENSEEGLVFNSPGSQKSAYSLLLAAENDREQKLETEAKETGDDSIKEETVSQRRSCRQNEKTEMESDVIQGGDAAPQIEKSGSSDISTQEYKQIIPEKDVFISAETEQIVGSPKIPINLRIKKAVVVNDLNDLKVKKPPAKSLAPKIRYVPPKLEKGAKGGKQEESGPRGEFAHFDSLQECIADKLKYQYEYATERNMQRAKHQREQEAKRQANRKPRPEIFLTEEQFYHRQFMSDRFRWLRHRRIEMDLVRLNAELKECMRIGKVDVEKCLDCLEELLDLNPSPLMLTKYPDVMITVAKVMLYEEDECIMRKADKVNDHFQVMFMLPEGFDDVEEVVLRDSNTQQQEFIEDYGYEKMQTDLKWQTMSLEHAKKNMLLLPGHEVHEDDYYEASQEVPVPRARLPRSAKSQVSYKKLLVDDSEGLQVVPEVDIEESEDATDYEESEGDFSDDEDFYL</sequence>
<protein>
    <recommendedName>
        <fullName evidence="2">Lens epithelium-derived growth factor integrase-binding domain-containing protein</fullName>
    </recommendedName>
</protein>
<feature type="compositionally biased region" description="Polar residues" evidence="1">
    <location>
        <begin position="292"/>
        <end position="301"/>
    </location>
</feature>
<dbReference type="EnsemblMetazoa" id="CapteT188954">
    <property type="protein sequence ID" value="CapteP188954"/>
    <property type="gene ID" value="CapteG188954"/>
</dbReference>
<proteinExistence type="predicted"/>
<dbReference type="Pfam" id="PF11467">
    <property type="entry name" value="LEDGF"/>
    <property type="match status" value="1"/>
</dbReference>
<dbReference type="EMBL" id="AMQN01008468">
    <property type="status" value="NOT_ANNOTATED_CDS"/>
    <property type="molecule type" value="Genomic_DNA"/>
</dbReference>
<dbReference type="InterPro" id="IPR036218">
    <property type="entry name" value="HIVI-bd_sf"/>
</dbReference>
<feature type="region of interest" description="Disordered" evidence="1">
    <location>
        <begin position="1"/>
        <end position="127"/>
    </location>
</feature>
<reference evidence="5" key="1">
    <citation type="submission" date="2012-12" db="EMBL/GenBank/DDBJ databases">
        <authorList>
            <person name="Hellsten U."/>
            <person name="Grimwood J."/>
            <person name="Chapman J.A."/>
            <person name="Shapiro H."/>
            <person name="Aerts A."/>
            <person name="Otillar R.P."/>
            <person name="Terry A.Y."/>
            <person name="Boore J.L."/>
            <person name="Simakov O."/>
            <person name="Marletaz F."/>
            <person name="Cho S.-J."/>
            <person name="Edsinger-Gonzales E."/>
            <person name="Havlak P."/>
            <person name="Kuo D.-H."/>
            <person name="Larsson T."/>
            <person name="Lv J."/>
            <person name="Arendt D."/>
            <person name="Savage R."/>
            <person name="Osoegawa K."/>
            <person name="de Jong P."/>
            <person name="Lindberg D.R."/>
            <person name="Seaver E.C."/>
            <person name="Weisblat D.A."/>
            <person name="Putnam N.H."/>
            <person name="Grigoriev I.V."/>
            <person name="Rokhsar D.S."/>
        </authorList>
    </citation>
    <scope>NUCLEOTIDE SEQUENCE</scope>
    <source>
        <strain evidence="5">I ESC-2004</strain>
    </source>
</reference>
<organism evidence="3">
    <name type="scientific">Capitella teleta</name>
    <name type="common">Polychaete worm</name>
    <dbReference type="NCBI Taxonomy" id="283909"/>
    <lineage>
        <taxon>Eukaryota</taxon>
        <taxon>Metazoa</taxon>
        <taxon>Spiralia</taxon>
        <taxon>Lophotrochozoa</taxon>
        <taxon>Annelida</taxon>
        <taxon>Polychaeta</taxon>
        <taxon>Sedentaria</taxon>
        <taxon>Scolecida</taxon>
        <taxon>Capitellidae</taxon>
        <taxon>Capitella</taxon>
    </lineage>
</organism>
<feature type="region of interest" description="Disordered" evidence="1">
    <location>
        <begin position="637"/>
        <end position="668"/>
    </location>
</feature>
<dbReference type="Proteomes" id="UP000014760">
    <property type="component" value="Unassembled WGS sequence"/>
</dbReference>
<feature type="region of interest" description="Disordered" evidence="1">
    <location>
        <begin position="242"/>
        <end position="301"/>
    </location>
</feature>
<keyword evidence="5" id="KW-1185">Reference proteome</keyword>
<gene>
    <name evidence="3" type="ORF">CAPTEDRAFT_188954</name>
</gene>
<dbReference type="Gene3D" id="1.20.930.10">
    <property type="entry name" value="Conserved domain common to transcription factors TFIIS, elongin A, CRSP70"/>
    <property type="match status" value="1"/>
</dbReference>
<evidence type="ECO:0000259" key="2">
    <source>
        <dbReference type="Pfam" id="PF11467"/>
    </source>
</evidence>
<feature type="domain" description="Lens epithelium-derived growth factor integrase-binding" evidence="2">
    <location>
        <begin position="459"/>
        <end position="558"/>
    </location>
</feature>
<name>R7UAM6_CAPTE</name>